<comment type="caution">
    <text evidence="3">The sequence shown here is derived from an EMBL/GenBank/DDBJ whole genome shotgun (WGS) entry which is preliminary data.</text>
</comment>
<dbReference type="AlphaFoldDB" id="A0A4Y2UKT0"/>
<keyword evidence="4" id="KW-1185">Reference proteome</keyword>
<name>A0A4Y2UKT0_ARAVE</name>
<organism evidence="3 4">
    <name type="scientific">Araneus ventricosus</name>
    <name type="common">Orbweaver spider</name>
    <name type="synonym">Epeira ventricosa</name>
    <dbReference type="NCBI Taxonomy" id="182803"/>
    <lineage>
        <taxon>Eukaryota</taxon>
        <taxon>Metazoa</taxon>
        <taxon>Ecdysozoa</taxon>
        <taxon>Arthropoda</taxon>
        <taxon>Chelicerata</taxon>
        <taxon>Arachnida</taxon>
        <taxon>Araneae</taxon>
        <taxon>Araneomorphae</taxon>
        <taxon>Entelegynae</taxon>
        <taxon>Araneoidea</taxon>
        <taxon>Araneidae</taxon>
        <taxon>Araneus</taxon>
    </lineage>
</organism>
<evidence type="ECO:0000313" key="3">
    <source>
        <dbReference type="EMBL" id="GBO12177.1"/>
    </source>
</evidence>
<dbReference type="EMBL" id="BGPR01036813">
    <property type="protein sequence ID" value="GBO12177.1"/>
    <property type="molecule type" value="Genomic_DNA"/>
</dbReference>
<accession>A0A4Y2UKT0</accession>
<feature type="region of interest" description="Disordered" evidence="1">
    <location>
        <begin position="47"/>
        <end position="68"/>
    </location>
</feature>
<proteinExistence type="predicted"/>
<sequence length="124" mass="13823">MWTASGHLRTFHSTPFHFLARLFKQVIHCHSDPSFTVIPIPYFSPPPSKRESPLAPISSSAREPPPPPFEISTPFTFQNVWPGNPSGADWISKLPITPLHSHRVFALTTGFGLSGRICVDWSDC</sequence>
<dbReference type="Proteomes" id="UP000499080">
    <property type="component" value="Unassembled WGS sequence"/>
</dbReference>
<dbReference type="EMBL" id="BGPR01036812">
    <property type="protein sequence ID" value="GBO12174.1"/>
    <property type="molecule type" value="Genomic_DNA"/>
</dbReference>
<protein>
    <submittedName>
        <fullName evidence="3">Uncharacterized protein</fullName>
    </submittedName>
</protein>
<evidence type="ECO:0000313" key="4">
    <source>
        <dbReference type="Proteomes" id="UP000499080"/>
    </source>
</evidence>
<reference evidence="3 4" key="1">
    <citation type="journal article" date="2019" name="Sci. Rep.">
        <title>Orb-weaving spider Araneus ventricosus genome elucidates the spidroin gene catalogue.</title>
        <authorList>
            <person name="Kono N."/>
            <person name="Nakamura H."/>
            <person name="Ohtoshi R."/>
            <person name="Moran D.A.P."/>
            <person name="Shinohara A."/>
            <person name="Yoshida Y."/>
            <person name="Fujiwara M."/>
            <person name="Mori M."/>
            <person name="Tomita M."/>
            <person name="Arakawa K."/>
        </authorList>
    </citation>
    <scope>NUCLEOTIDE SEQUENCE [LARGE SCALE GENOMIC DNA]</scope>
</reference>
<gene>
    <name evidence="2" type="ORF">AVEN_174276_1</name>
    <name evidence="3" type="ORF">AVEN_202469_1</name>
</gene>
<evidence type="ECO:0000313" key="2">
    <source>
        <dbReference type="EMBL" id="GBO12174.1"/>
    </source>
</evidence>
<evidence type="ECO:0000256" key="1">
    <source>
        <dbReference type="SAM" id="MobiDB-lite"/>
    </source>
</evidence>